<sequence length="108" mass="12522">MHQIGKFNNGKQDGEWKFFYENGNKEGIGKLDNGKLIDQWNWYHTNGKIYTERLYIDGKLMNIINCLDGDGKQLDKGTLKDENGTLNLYDIDGNLLEVQNFKDGKYIK</sequence>
<name>A0ABW6I7E3_9FLAO</name>
<dbReference type="Proteomes" id="UP001600107">
    <property type="component" value="Unassembled WGS sequence"/>
</dbReference>
<protein>
    <submittedName>
        <fullName evidence="1">Toxin-antitoxin system YwqK family antitoxin</fullName>
    </submittedName>
</protein>
<dbReference type="SUPFAM" id="SSF82185">
    <property type="entry name" value="Histone H3 K4-specific methyltransferase SET7/9 N-terminal domain"/>
    <property type="match status" value="1"/>
</dbReference>
<dbReference type="RefSeq" id="WP_379852489.1">
    <property type="nucleotide sequence ID" value="NZ_JBHZPY010000012.1"/>
</dbReference>
<dbReference type="Gene3D" id="3.90.930.1">
    <property type="match status" value="1"/>
</dbReference>
<accession>A0ABW6I7E3</accession>
<comment type="caution">
    <text evidence="1">The sequence shown here is derived from an EMBL/GenBank/DDBJ whole genome shotgun (WGS) entry which is preliminary data.</text>
</comment>
<evidence type="ECO:0000313" key="1">
    <source>
        <dbReference type="EMBL" id="MFE3872196.1"/>
    </source>
</evidence>
<dbReference type="EMBL" id="JBHZPY010000012">
    <property type="protein sequence ID" value="MFE3872196.1"/>
    <property type="molecule type" value="Genomic_DNA"/>
</dbReference>
<evidence type="ECO:0000313" key="2">
    <source>
        <dbReference type="Proteomes" id="UP001600107"/>
    </source>
</evidence>
<reference evidence="1 2" key="1">
    <citation type="submission" date="2024-06" db="EMBL/GenBank/DDBJ databases">
        <title>Flavobacterium spp. isolated from glacier.</title>
        <authorList>
            <person name="Han D."/>
        </authorList>
    </citation>
    <scope>NUCLEOTIDE SEQUENCE [LARGE SCALE GENOMIC DNA]</scope>
    <source>
        <strain evidence="1 2">ZS1P70</strain>
    </source>
</reference>
<proteinExistence type="predicted"/>
<organism evidence="1 2">
    <name type="scientific">Flavobacterium zhoui</name>
    <dbReference type="NCBI Taxonomy" id="3230414"/>
    <lineage>
        <taxon>Bacteria</taxon>
        <taxon>Pseudomonadati</taxon>
        <taxon>Bacteroidota</taxon>
        <taxon>Flavobacteriia</taxon>
        <taxon>Flavobacteriales</taxon>
        <taxon>Flavobacteriaceae</taxon>
        <taxon>Flavobacterium</taxon>
    </lineage>
</organism>
<gene>
    <name evidence="1" type="ORF">ACFX5F_13285</name>
</gene>
<keyword evidence="2" id="KW-1185">Reference proteome</keyword>